<comment type="pathway">
    <text evidence="1 10">Amino-acid biosynthesis; L-histidine biosynthesis; L-histidine from 5-phospho-alpha-D-ribose 1-diphosphate: step 5/9.</text>
</comment>
<dbReference type="OrthoDB" id="9807137at2"/>
<keyword evidence="6 10" id="KW-0368">Histidine biosynthesis</keyword>
<dbReference type="GO" id="GO:0016829">
    <property type="term" value="F:lyase activity"/>
    <property type="evidence" value="ECO:0007669"/>
    <property type="project" value="UniProtKB-KW"/>
</dbReference>
<dbReference type="EC" id="4.3.2.10" evidence="10"/>
<evidence type="ECO:0000256" key="11">
    <source>
        <dbReference type="PIRSR" id="PIRSR000495-1"/>
    </source>
</evidence>
<dbReference type="HAMAP" id="MF_00278">
    <property type="entry name" value="HisH"/>
    <property type="match status" value="1"/>
</dbReference>
<keyword evidence="4 10" id="KW-0378">Hydrolase</keyword>
<gene>
    <name evidence="10 13" type="primary">hisH</name>
    <name evidence="13" type="ORF">C1I91_26885</name>
</gene>
<dbReference type="GO" id="GO:0000107">
    <property type="term" value="F:imidazoleglycerol-phosphate synthase activity"/>
    <property type="evidence" value="ECO:0007669"/>
    <property type="project" value="UniProtKB-UniRule"/>
</dbReference>
<evidence type="ECO:0000259" key="12">
    <source>
        <dbReference type="Pfam" id="PF00117"/>
    </source>
</evidence>
<feature type="active site" evidence="10 11">
    <location>
        <position position="180"/>
    </location>
</feature>
<keyword evidence="10" id="KW-0963">Cytoplasm</keyword>
<accession>A0A410E117</accession>
<dbReference type="GO" id="GO:0004359">
    <property type="term" value="F:glutaminase activity"/>
    <property type="evidence" value="ECO:0007669"/>
    <property type="project" value="UniProtKB-EC"/>
</dbReference>
<dbReference type="Gene3D" id="3.40.50.880">
    <property type="match status" value="1"/>
</dbReference>
<dbReference type="Proteomes" id="UP000286268">
    <property type="component" value="Chromosome"/>
</dbReference>
<evidence type="ECO:0000256" key="4">
    <source>
        <dbReference type="ARBA" id="ARBA00022801"/>
    </source>
</evidence>
<comment type="function">
    <text evidence="10">IGPS catalyzes the conversion of PRFAR and glutamine to IGP, AICAR and glutamate. The HisH subunit catalyzes the hydrolysis of glutamine to glutamate and ammonia as part of the synthesis of IGP and AICAR. The resulting ammonia molecule is channeled to the active site of HisF.</text>
</comment>
<dbReference type="EMBL" id="CP025746">
    <property type="protein sequence ID" value="QAA34978.1"/>
    <property type="molecule type" value="Genomic_DNA"/>
</dbReference>
<evidence type="ECO:0000256" key="2">
    <source>
        <dbReference type="ARBA" id="ARBA00011152"/>
    </source>
</evidence>
<organism evidence="13 14">
    <name type="scientific">Clostridium manihotivorum</name>
    <dbReference type="NCBI Taxonomy" id="2320868"/>
    <lineage>
        <taxon>Bacteria</taxon>
        <taxon>Bacillati</taxon>
        <taxon>Bacillota</taxon>
        <taxon>Clostridia</taxon>
        <taxon>Eubacteriales</taxon>
        <taxon>Clostridiaceae</taxon>
        <taxon>Clostridium</taxon>
    </lineage>
</organism>
<feature type="active site" description="Nucleophile" evidence="10 11">
    <location>
        <position position="79"/>
    </location>
</feature>
<evidence type="ECO:0000313" key="14">
    <source>
        <dbReference type="Proteomes" id="UP000286268"/>
    </source>
</evidence>
<keyword evidence="5 10" id="KW-0315">Glutamine amidotransferase</keyword>
<reference evidence="13 14" key="1">
    <citation type="submission" date="2018-01" db="EMBL/GenBank/DDBJ databases">
        <title>Genome Sequencing and Assembly of Anaerobacter polyendosporus strain CT4.</title>
        <authorList>
            <person name="Tachaapaikoon C."/>
            <person name="Sutheeworapong S."/>
            <person name="Jenjaroenpun P."/>
            <person name="Wongsurawat T."/>
            <person name="Nookeaw I."/>
            <person name="Cheawchanlertfa P."/>
            <person name="Kosugi A."/>
            <person name="Cheevadhanarak S."/>
            <person name="Ratanakhanokchai K."/>
        </authorList>
    </citation>
    <scope>NUCLEOTIDE SEQUENCE [LARGE SCALE GENOMIC DNA]</scope>
    <source>
        <strain evidence="13 14">CT4</strain>
    </source>
</reference>
<dbReference type="SUPFAM" id="SSF52317">
    <property type="entry name" value="Class I glutamine amidotransferase-like"/>
    <property type="match status" value="1"/>
</dbReference>
<evidence type="ECO:0000256" key="7">
    <source>
        <dbReference type="ARBA" id="ARBA00023239"/>
    </source>
</evidence>
<feature type="active site" evidence="10 11">
    <location>
        <position position="182"/>
    </location>
</feature>
<keyword evidence="14" id="KW-1185">Reference proteome</keyword>
<comment type="subcellular location">
    <subcellularLocation>
        <location evidence="10">Cytoplasm</location>
    </subcellularLocation>
</comment>
<comment type="catalytic activity">
    <reaction evidence="9 10">
        <text>L-glutamine + H2O = L-glutamate + NH4(+)</text>
        <dbReference type="Rhea" id="RHEA:15889"/>
        <dbReference type="ChEBI" id="CHEBI:15377"/>
        <dbReference type="ChEBI" id="CHEBI:28938"/>
        <dbReference type="ChEBI" id="CHEBI:29985"/>
        <dbReference type="ChEBI" id="CHEBI:58359"/>
        <dbReference type="EC" id="3.5.1.2"/>
    </reaction>
</comment>
<dbReference type="CDD" id="cd01748">
    <property type="entry name" value="GATase1_IGP_Synthase"/>
    <property type="match status" value="1"/>
</dbReference>
<dbReference type="NCBIfam" id="TIGR01855">
    <property type="entry name" value="IMP_synth_hisH"/>
    <property type="match status" value="1"/>
</dbReference>
<dbReference type="KEGG" id="cmah:C1I91_26885"/>
<dbReference type="GO" id="GO:0005737">
    <property type="term" value="C:cytoplasm"/>
    <property type="evidence" value="ECO:0007669"/>
    <property type="project" value="UniProtKB-SubCell"/>
</dbReference>
<name>A0A410E117_9CLOT</name>
<dbReference type="UniPathway" id="UPA00031">
    <property type="reaction ID" value="UER00010"/>
</dbReference>
<dbReference type="InterPro" id="IPR010139">
    <property type="entry name" value="Imidazole-glycPsynth_HisH"/>
</dbReference>
<evidence type="ECO:0000256" key="10">
    <source>
        <dbReference type="HAMAP-Rule" id="MF_00278"/>
    </source>
</evidence>
<dbReference type="EC" id="3.5.1.2" evidence="10"/>
<evidence type="ECO:0000256" key="9">
    <source>
        <dbReference type="ARBA" id="ARBA00049534"/>
    </source>
</evidence>
<dbReference type="PANTHER" id="PTHR42701">
    <property type="entry name" value="IMIDAZOLE GLYCEROL PHOSPHATE SYNTHASE SUBUNIT HISH"/>
    <property type="match status" value="1"/>
</dbReference>
<dbReference type="PROSITE" id="PS51273">
    <property type="entry name" value="GATASE_TYPE_1"/>
    <property type="match status" value="1"/>
</dbReference>
<evidence type="ECO:0000256" key="5">
    <source>
        <dbReference type="ARBA" id="ARBA00022962"/>
    </source>
</evidence>
<dbReference type="Pfam" id="PF00117">
    <property type="entry name" value="GATase"/>
    <property type="match status" value="1"/>
</dbReference>
<dbReference type="AlphaFoldDB" id="A0A410E117"/>
<comment type="subunit">
    <text evidence="2 10">Heterodimer of HisH and HisF.</text>
</comment>
<dbReference type="InterPro" id="IPR029062">
    <property type="entry name" value="Class_I_gatase-like"/>
</dbReference>
<dbReference type="PIRSF" id="PIRSF000495">
    <property type="entry name" value="Amidotransf_hisH"/>
    <property type="match status" value="1"/>
</dbReference>
<evidence type="ECO:0000256" key="6">
    <source>
        <dbReference type="ARBA" id="ARBA00023102"/>
    </source>
</evidence>
<keyword evidence="7 10" id="KW-0456">Lyase</keyword>
<protein>
    <recommendedName>
        <fullName evidence="10">Imidazole glycerol phosphate synthase subunit HisH</fullName>
        <ecNumber evidence="10">4.3.2.10</ecNumber>
    </recommendedName>
    <alternativeName>
        <fullName evidence="10">IGP synthase glutaminase subunit</fullName>
        <ecNumber evidence="10">3.5.1.2</ecNumber>
    </alternativeName>
    <alternativeName>
        <fullName evidence="10">IGP synthase subunit HisH</fullName>
    </alternativeName>
    <alternativeName>
        <fullName evidence="10">ImGP synthase subunit HisH</fullName>
        <shortName evidence="10">IGPS subunit HisH</shortName>
    </alternativeName>
</protein>
<dbReference type="RefSeq" id="WP_128215675.1">
    <property type="nucleotide sequence ID" value="NZ_CP025746.1"/>
</dbReference>
<proteinExistence type="inferred from homology"/>
<comment type="catalytic activity">
    <reaction evidence="8 10">
        <text>5-[(5-phospho-1-deoxy-D-ribulos-1-ylimino)methylamino]-1-(5-phospho-beta-D-ribosyl)imidazole-4-carboxamide + L-glutamine = D-erythro-1-(imidazol-4-yl)glycerol 3-phosphate + 5-amino-1-(5-phospho-beta-D-ribosyl)imidazole-4-carboxamide + L-glutamate + H(+)</text>
        <dbReference type="Rhea" id="RHEA:24793"/>
        <dbReference type="ChEBI" id="CHEBI:15378"/>
        <dbReference type="ChEBI" id="CHEBI:29985"/>
        <dbReference type="ChEBI" id="CHEBI:58278"/>
        <dbReference type="ChEBI" id="CHEBI:58359"/>
        <dbReference type="ChEBI" id="CHEBI:58475"/>
        <dbReference type="ChEBI" id="CHEBI:58525"/>
        <dbReference type="EC" id="4.3.2.10"/>
    </reaction>
</comment>
<keyword evidence="3 10" id="KW-0028">Amino-acid biosynthesis</keyword>
<dbReference type="InterPro" id="IPR017926">
    <property type="entry name" value="GATASE"/>
</dbReference>
<feature type="domain" description="Glutamine amidotransferase" evidence="12">
    <location>
        <begin position="4"/>
        <end position="187"/>
    </location>
</feature>
<dbReference type="GO" id="GO:0000105">
    <property type="term" value="P:L-histidine biosynthetic process"/>
    <property type="evidence" value="ECO:0007669"/>
    <property type="project" value="UniProtKB-UniRule"/>
</dbReference>
<sequence length="200" mass="22123">MISIIDYGIGNLRSVEKALWSLGIEAKITSDVKEIKASKGIILPGVGAFPAAMANLRERGLDFFLKEEVKSGKPLIGICLGMQLLFDSSDEVRYTEGLGLIDGHVKKFDIKEKVPHMGWNKLKFNVPSETLKGITEGSYVYFVHSFYAQTDNANVNAYAEYEIEVPAIVSKENVIGFQFHPEKSGEVGLNILNNLKGLIR</sequence>
<evidence type="ECO:0000256" key="8">
    <source>
        <dbReference type="ARBA" id="ARBA00047838"/>
    </source>
</evidence>
<evidence type="ECO:0000256" key="3">
    <source>
        <dbReference type="ARBA" id="ARBA00022605"/>
    </source>
</evidence>
<evidence type="ECO:0000256" key="1">
    <source>
        <dbReference type="ARBA" id="ARBA00005091"/>
    </source>
</evidence>
<dbReference type="PANTHER" id="PTHR42701:SF1">
    <property type="entry name" value="IMIDAZOLE GLYCEROL PHOSPHATE SYNTHASE SUBUNIT HISH"/>
    <property type="match status" value="1"/>
</dbReference>
<evidence type="ECO:0000313" key="13">
    <source>
        <dbReference type="EMBL" id="QAA34978.1"/>
    </source>
</evidence>